<dbReference type="InterPro" id="IPR000253">
    <property type="entry name" value="FHA_dom"/>
</dbReference>
<keyword evidence="1" id="KW-0597">Phosphoprotein</keyword>
<dbReference type="InterPro" id="IPR008984">
    <property type="entry name" value="SMAD_FHA_dom_sf"/>
</dbReference>
<accession>A0A137ZKK0</accession>
<gene>
    <name evidence="3" type="ORF">AXK61_03910</name>
</gene>
<dbReference type="Pfam" id="PF00498">
    <property type="entry name" value="FHA"/>
    <property type="match status" value="1"/>
</dbReference>
<protein>
    <recommendedName>
        <fullName evidence="2">FHA domain-containing protein</fullName>
    </recommendedName>
</protein>
<dbReference type="Proteomes" id="UP000070409">
    <property type="component" value="Unassembled WGS sequence"/>
</dbReference>
<dbReference type="EMBL" id="LSRE01000012">
    <property type="protein sequence ID" value="KXO98731.1"/>
    <property type="molecule type" value="Genomic_DNA"/>
</dbReference>
<organism evidence="3 4">
    <name type="scientific">Tsukamurella pseudospumae</name>
    <dbReference type="NCBI Taxonomy" id="239498"/>
    <lineage>
        <taxon>Bacteria</taxon>
        <taxon>Bacillati</taxon>
        <taxon>Actinomycetota</taxon>
        <taxon>Actinomycetes</taxon>
        <taxon>Mycobacteriales</taxon>
        <taxon>Tsukamurellaceae</taxon>
        <taxon>Tsukamurella</taxon>
    </lineage>
</organism>
<evidence type="ECO:0000259" key="2">
    <source>
        <dbReference type="PROSITE" id="PS50006"/>
    </source>
</evidence>
<dbReference type="SUPFAM" id="SSF49879">
    <property type="entry name" value="SMAD/FHA domain"/>
    <property type="match status" value="1"/>
</dbReference>
<proteinExistence type="predicted"/>
<keyword evidence="4" id="KW-1185">Reference proteome</keyword>
<dbReference type="RefSeq" id="WP_068745208.1">
    <property type="nucleotide sequence ID" value="NZ_LSRE01000012.1"/>
</dbReference>
<evidence type="ECO:0000313" key="3">
    <source>
        <dbReference type="EMBL" id="KXO98731.1"/>
    </source>
</evidence>
<dbReference type="CDD" id="cd00060">
    <property type="entry name" value="FHA"/>
    <property type="match status" value="1"/>
</dbReference>
<evidence type="ECO:0000313" key="4">
    <source>
        <dbReference type="Proteomes" id="UP000070409"/>
    </source>
</evidence>
<sequence length="383" mass="39054">MTAQTQDAPAAGVQYSTVLPGDRVVARVRGAVLVVDAPALGATPEAADLAAALDVDGDLAAILRDRGGPSFVVVESTAGSVRALLRGTAGAPEERTLTVAIFASAGAATPEHVLHAGAEFVERVAPVAPGAVVTVTVGPPPPPAPVCGPTALHLLRGAVPGAGAVLWSDESLETTSEGDISTDVFPADAPTNEEPTGVSPLFAATEYDVEVQGPAEPVITGPIIEGRRCAFGHLNSPVAAYCTRCGALVDRRAPLETGPRPPLGLLVADDGTAFVVDDDMVLGRDPAAYVAQRAGRSFDGAGRLLPIVLQDRTGALSRAHLEIRIDGWQLLAVDVGSANGTWVRPPASPQPLRLPPGQPVPLTVGSDIHLGGRILQLQDGVGA</sequence>
<evidence type="ECO:0000256" key="1">
    <source>
        <dbReference type="ARBA" id="ARBA00022553"/>
    </source>
</evidence>
<feature type="domain" description="FHA" evidence="2">
    <location>
        <begin position="292"/>
        <end position="343"/>
    </location>
</feature>
<dbReference type="Gene3D" id="2.60.200.20">
    <property type="match status" value="1"/>
</dbReference>
<comment type="caution">
    <text evidence="3">The sequence shown here is derived from an EMBL/GenBank/DDBJ whole genome shotgun (WGS) entry which is preliminary data.</text>
</comment>
<name>A0A137ZKK0_9ACTN</name>
<dbReference type="PROSITE" id="PS50006">
    <property type="entry name" value="FHA_DOMAIN"/>
    <property type="match status" value="1"/>
</dbReference>
<reference evidence="3 4" key="1">
    <citation type="submission" date="2016-02" db="EMBL/GenBank/DDBJ databases">
        <authorList>
            <person name="Teng J.L."/>
            <person name="Tang Y."/>
            <person name="Huang Y."/>
            <person name="Guo F."/>
            <person name="Wei W."/>
            <person name="Chen J.H."/>
            <person name="Wong S.Y."/>
            <person name="Lau S.K."/>
            <person name="Woo P.C."/>
        </authorList>
    </citation>
    <scope>NUCLEOTIDE SEQUENCE [LARGE SCALE GENOMIC DNA]</scope>
    <source>
        <strain evidence="3 4">JCM 13375</strain>
    </source>
</reference>